<feature type="signal peptide" evidence="1">
    <location>
        <begin position="1"/>
        <end position="22"/>
    </location>
</feature>
<keyword evidence="1" id="KW-0732">Signal</keyword>
<dbReference type="RefSeq" id="WP_146654517.1">
    <property type="nucleotide sequence ID" value="NZ_CP012333.1"/>
</dbReference>
<evidence type="ECO:0000313" key="3">
    <source>
        <dbReference type="Proteomes" id="UP000064967"/>
    </source>
</evidence>
<accession>A0A0K1QDS9</accession>
<dbReference type="EMBL" id="CP012333">
    <property type="protein sequence ID" value="AKV03807.1"/>
    <property type="molecule type" value="Genomic_DNA"/>
</dbReference>
<reference evidence="2 3" key="1">
    <citation type="submission" date="2015-08" db="EMBL/GenBank/DDBJ databases">
        <authorList>
            <person name="Babu N.S."/>
            <person name="Beckwith C.J."/>
            <person name="Beseler K.G."/>
            <person name="Brison A."/>
            <person name="Carone J.V."/>
            <person name="Caskin T.P."/>
            <person name="Diamond M."/>
            <person name="Durham M.E."/>
            <person name="Foxe J.M."/>
            <person name="Go M."/>
            <person name="Henderson B.A."/>
            <person name="Jones I.B."/>
            <person name="McGettigan J.A."/>
            <person name="Micheletti S.J."/>
            <person name="Nasrallah M.E."/>
            <person name="Ortiz D."/>
            <person name="Piller C.R."/>
            <person name="Privatt S.R."/>
            <person name="Schneider S.L."/>
            <person name="Sharp S."/>
            <person name="Smith T.C."/>
            <person name="Stanton J.D."/>
            <person name="Ullery H.E."/>
            <person name="Wilson R.J."/>
            <person name="Serrano M.G."/>
            <person name="Buck G."/>
            <person name="Lee V."/>
            <person name="Wang Y."/>
            <person name="Carvalho R."/>
            <person name="Voegtly L."/>
            <person name="Shi R."/>
            <person name="Duckworth R."/>
            <person name="Johnson A."/>
            <person name="Loviza R."/>
            <person name="Walstead R."/>
            <person name="Shah Z."/>
            <person name="Kiflezghi M."/>
            <person name="Wade K."/>
            <person name="Ball S.L."/>
            <person name="Bradley K.W."/>
            <person name="Asai D.J."/>
            <person name="Bowman C.A."/>
            <person name="Russell D.A."/>
            <person name="Pope W.H."/>
            <person name="Jacobs-Sera D."/>
            <person name="Hendrix R.W."/>
            <person name="Hatfull G.F."/>
        </authorList>
    </citation>
    <scope>NUCLEOTIDE SEQUENCE [LARGE SCALE GENOMIC DNA]</scope>
    <source>
        <strain evidence="2 3">DSM 27648</strain>
    </source>
</reference>
<sequence>MKRLSRLCLVTAIVAFTAPASAGSRFLDLSTAEGCSGLRLEEVERVLRLELAAAASTWSTDPIGVELQCEDEHVRVAATDPLTKKRLTREVDLSAARTDRERTLALVVSQLFLTSWSELLLPPPEPVVAQAMGAHVDTSAGDGAKESARTALAVPSFAIGLDVVGGPRVRALSDSALVGGSGAIRPTLVFAFAKRLRWFVEVGFEGGGTQRASGDVNYTLPSASAGLAYRLPLSSAIALEVGAFGGAGVLDITGSARGGGIGQSASGVVAEVGGRIGPIVRVLGARVGLELAAGAMLPRAVGRVESGEDVVLSGAWLGANLVVGFGAEGGGR</sequence>
<dbReference type="STRING" id="1391654.AKJ09_10470"/>
<gene>
    <name evidence="2" type="ORF">AKJ09_10470</name>
</gene>
<dbReference type="Proteomes" id="UP000064967">
    <property type="component" value="Chromosome"/>
</dbReference>
<protein>
    <submittedName>
        <fullName evidence="2">Uncharacterized protein</fullName>
    </submittedName>
</protein>
<dbReference type="KEGG" id="llu:AKJ09_10470"/>
<keyword evidence="3" id="KW-1185">Reference proteome</keyword>
<proteinExistence type="predicted"/>
<organism evidence="2 3">
    <name type="scientific">Labilithrix luteola</name>
    <dbReference type="NCBI Taxonomy" id="1391654"/>
    <lineage>
        <taxon>Bacteria</taxon>
        <taxon>Pseudomonadati</taxon>
        <taxon>Myxococcota</taxon>
        <taxon>Polyangia</taxon>
        <taxon>Polyangiales</taxon>
        <taxon>Labilitrichaceae</taxon>
        <taxon>Labilithrix</taxon>
    </lineage>
</organism>
<evidence type="ECO:0000256" key="1">
    <source>
        <dbReference type="SAM" id="SignalP"/>
    </source>
</evidence>
<feature type="chain" id="PRO_5005467036" evidence="1">
    <location>
        <begin position="23"/>
        <end position="332"/>
    </location>
</feature>
<name>A0A0K1QDS9_9BACT</name>
<evidence type="ECO:0000313" key="2">
    <source>
        <dbReference type="EMBL" id="AKV03807.1"/>
    </source>
</evidence>
<dbReference type="AlphaFoldDB" id="A0A0K1QDS9"/>